<accession>A0A4Q4T438</accession>
<evidence type="ECO:0000256" key="1">
    <source>
        <dbReference type="SAM" id="MobiDB-lite"/>
    </source>
</evidence>
<comment type="caution">
    <text evidence="2">The sequence shown here is derived from an EMBL/GenBank/DDBJ whole genome shotgun (WGS) entry which is preliminary data.</text>
</comment>
<dbReference type="OrthoDB" id="10650160at2759"/>
<protein>
    <submittedName>
        <fullName evidence="2">Uncharacterized protein</fullName>
    </submittedName>
</protein>
<sequence>MTDGPIGSTRDRGYADDRHRVPASWPEAVAQPRHRWRPGCVHGQPVATPRGPGPKRRPRPERHGAETPPPEDQILYPGEVAVGHARCDREQFAAVFWEVEFLLALFFPPLISSGYPHAGNGIVSFADHTFPARPSQPTHRATNTCLPGCQEAAVFHSFDPLGLGEFAYA</sequence>
<evidence type="ECO:0000313" key="3">
    <source>
        <dbReference type="Proteomes" id="UP000293360"/>
    </source>
</evidence>
<feature type="region of interest" description="Disordered" evidence="1">
    <location>
        <begin position="1"/>
        <end position="75"/>
    </location>
</feature>
<keyword evidence="3" id="KW-1185">Reference proteome</keyword>
<proteinExistence type="predicted"/>
<gene>
    <name evidence="2" type="ORF">DL764_006813</name>
</gene>
<reference evidence="2 3" key="1">
    <citation type="submission" date="2018-06" db="EMBL/GenBank/DDBJ databases">
        <title>Complete Genomes of Monosporascus.</title>
        <authorList>
            <person name="Robinson A.J."/>
            <person name="Natvig D.O."/>
        </authorList>
    </citation>
    <scope>NUCLEOTIDE SEQUENCE [LARGE SCALE GENOMIC DNA]</scope>
    <source>
        <strain evidence="2 3">CBS 110550</strain>
    </source>
</reference>
<organism evidence="2 3">
    <name type="scientific">Monosporascus ibericus</name>
    <dbReference type="NCBI Taxonomy" id="155417"/>
    <lineage>
        <taxon>Eukaryota</taxon>
        <taxon>Fungi</taxon>
        <taxon>Dikarya</taxon>
        <taxon>Ascomycota</taxon>
        <taxon>Pezizomycotina</taxon>
        <taxon>Sordariomycetes</taxon>
        <taxon>Xylariomycetidae</taxon>
        <taxon>Xylariales</taxon>
        <taxon>Xylariales incertae sedis</taxon>
        <taxon>Monosporascus</taxon>
    </lineage>
</organism>
<dbReference type="Proteomes" id="UP000293360">
    <property type="component" value="Unassembled WGS sequence"/>
</dbReference>
<feature type="compositionally biased region" description="Basic and acidic residues" evidence="1">
    <location>
        <begin position="9"/>
        <end position="20"/>
    </location>
</feature>
<name>A0A4Q4T438_9PEZI</name>
<dbReference type="AlphaFoldDB" id="A0A4Q4T438"/>
<dbReference type="EMBL" id="QJNU01000420">
    <property type="protein sequence ID" value="RYO99418.1"/>
    <property type="molecule type" value="Genomic_DNA"/>
</dbReference>
<evidence type="ECO:0000313" key="2">
    <source>
        <dbReference type="EMBL" id="RYO99418.1"/>
    </source>
</evidence>